<evidence type="ECO:0000313" key="3">
    <source>
        <dbReference type="Proteomes" id="UP000535501"/>
    </source>
</evidence>
<name>A0A7W9YWY2_9HYPH</name>
<gene>
    <name evidence="2" type="ORF">HNQ75_001788</name>
</gene>
<evidence type="ECO:0000313" key="2">
    <source>
        <dbReference type="EMBL" id="MBB6179820.1"/>
    </source>
</evidence>
<dbReference type="EMBL" id="JACHEJ010000003">
    <property type="protein sequence ID" value="MBB6179820.1"/>
    <property type="molecule type" value="Genomic_DNA"/>
</dbReference>
<dbReference type="SUPFAM" id="SSF54292">
    <property type="entry name" value="2Fe-2S ferredoxin-like"/>
    <property type="match status" value="1"/>
</dbReference>
<dbReference type="Gene3D" id="3.10.20.440">
    <property type="entry name" value="2Fe-2S iron-sulphur cluster binding domain, sarcosine oxidase, alpha subunit, N-terminal domain"/>
    <property type="match status" value="1"/>
</dbReference>
<organism evidence="2 3">
    <name type="scientific">Pseudorhizobium flavum</name>
    <dbReference type="NCBI Taxonomy" id="1335061"/>
    <lineage>
        <taxon>Bacteria</taxon>
        <taxon>Pseudomonadati</taxon>
        <taxon>Pseudomonadota</taxon>
        <taxon>Alphaproteobacteria</taxon>
        <taxon>Hyphomicrobiales</taxon>
        <taxon>Rhizobiaceae</taxon>
        <taxon>Rhizobium/Agrobacterium group</taxon>
        <taxon>Pseudorhizobium</taxon>
    </lineage>
</organism>
<accession>A0A7W9YWY2</accession>
<keyword evidence="1" id="KW-0560">Oxidoreductase</keyword>
<dbReference type="Proteomes" id="UP000535501">
    <property type="component" value="Unassembled WGS sequence"/>
</dbReference>
<dbReference type="GO" id="GO:0016491">
    <property type="term" value="F:oxidoreductase activity"/>
    <property type="evidence" value="ECO:0007669"/>
    <property type="project" value="UniProtKB-KW"/>
</dbReference>
<proteinExistence type="predicted"/>
<sequence>MSDRTFDWMGHKVSFREGESFAAALDAAGIRTFGSDTVGNLSRYFCGIGACQSCLIRVDGVIREACITPARTGAQVGPVGKIDG</sequence>
<keyword evidence="3" id="KW-1185">Reference proteome</keyword>
<protein>
    <submittedName>
        <fullName evidence="2">Putative molibdopterin-dependent oxidoreductase YjgC</fullName>
    </submittedName>
</protein>
<dbReference type="Pfam" id="PF13510">
    <property type="entry name" value="Fer2_4"/>
    <property type="match status" value="1"/>
</dbReference>
<reference evidence="2 3" key="1">
    <citation type="submission" date="2020-08" db="EMBL/GenBank/DDBJ databases">
        <title>Genomic Encyclopedia of Type Strains, Phase IV (KMG-IV): sequencing the most valuable type-strain genomes for metagenomic binning, comparative biology and taxonomic classification.</title>
        <authorList>
            <person name="Goeker M."/>
        </authorList>
    </citation>
    <scope>NUCLEOTIDE SEQUENCE [LARGE SCALE GENOMIC DNA]</scope>
    <source>
        <strain evidence="2 3">DSM 102134</strain>
    </source>
</reference>
<dbReference type="RefSeq" id="WP_077547559.1">
    <property type="nucleotide sequence ID" value="NZ_CANLQM010000011.1"/>
</dbReference>
<dbReference type="InterPro" id="IPR036010">
    <property type="entry name" value="2Fe-2S_ferredoxin-like_sf"/>
</dbReference>
<evidence type="ECO:0000256" key="1">
    <source>
        <dbReference type="ARBA" id="ARBA00023002"/>
    </source>
</evidence>
<dbReference type="GO" id="GO:0051536">
    <property type="term" value="F:iron-sulfur cluster binding"/>
    <property type="evidence" value="ECO:0007669"/>
    <property type="project" value="InterPro"/>
</dbReference>
<dbReference type="InterPro" id="IPR042204">
    <property type="entry name" value="2Fe-2S-bd_N"/>
</dbReference>
<dbReference type="AlphaFoldDB" id="A0A7W9YWY2"/>
<comment type="caution">
    <text evidence="2">The sequence shown here is derived from an EMBL/GenBank/DDBJ whole genome shotgun (WGS) entry which is preliminary data.</text>
</comment>